<name>A0A2G2UXG9_CAPBA</name>
<reference evidence="1 2" key="1">
    <citation type="journal article" date="2017" name="Genome Biol.">
        <title>New reference genome sequences of hot pepper reveal the massive evolution of plant disease-resistance genes by retroduplication.</title>
        <authorList>
            <person name="Kim S."/>
            <person name="Park J."/>
            <person name="Yeom S.I."/>
            <person name="Kim Y.M."/>
            <person name="Seo E."/>
            <person name="Kim K.T."/>
            <person name="Kim M.S."/>
            <person name="Lee J.M."/>
            <person name="Cheong K."/>
            <person name="Shin H.S."/>
            <person name="Kim S.B."/>
            <person name="Han K."/>
            <person name="Lee J."/>
            <person name="Park M."/>
            <person name="Lee H.A."/>
            <person name="Lee H.Y."/>
            <person name="Lee Y."/>
            <person name="Oh S."/>
            <person name="Lee J.H."/>
            <person name="Choi E."/>
            <person name="Choi E."/>
            <person name="Lee S.E."/>
            <person name="Jeon J."/>
            <person name="Kim H."/>
            <person name="Choi G."/>
            <person name="Song H."/>
            <person name="Lee J."/>
            <person name="Lee S.C."/>
            <person name="Kwon J.K."/>
            <person name="Lee H.Y."/>
            <person name="Koo N."/>
            <person name="Hong Y."/>
            <person name="Kim R.W."/>
            <person name="Kang W.H."/>
            <person name="Huh J.H."/>
            <person name="Kang B.C."/>
            <person name="Yang T.J."/>
            <person name="Lee Y.H."/>
            <person name="Bennetzen J.L."/>
            <person name="Choi D."/>
        </authorList>
    </citation>
    <scope>NUCLEOTIDE SEQUENCE [LARGE SCALE GENOMIC DNA]</scope>
    <source>
        <strain evidence="2">cv. PBC81</strain>
    </source>
</reference>
<dbReference type="PANTHER" id="PTHR46855">
    <property type="entry name" value="OSJNBB0038F03.10 PROTEIN"/>
    <property type="match status" value="1"/>
</dbReference>
<protein>
    <submittedName>
        <fullName evidence="1">Uncharacterized protein</fullName>
    </submittedName>
</protein>
<evidence type="ECO:0000313" key="2">
    <source>
        <dbReference type="Proteomes" id="UP000224567"/>
    </source>
</evidence>
<dbReference type="Proteomes" id="UP000224567">
    <property type="component" value="Unassembled WGS sequence"/>
</dbReference>
<gene>
    <name evidence="1" type="ORF">CQW23_34932</name>
</gene>
<dbReference type="InterPro" id="IPR044589">
    <property type="entry name" value="GATA26/27"/>
</dbReference>
<evidence type="ECO:0000313" key="1">
    <source>
        <dbReference type="EMBL" id="PHT25440.1"/>
    </source>
</evidence>
<dbReference type="AlphaFoldDB" id="A0A2G2UXG9"/>
<keyword evidence="2" id="KW-1185">Reference proteome</keyword>
<dbReference type="PANTHER" id="PTHR46855:SF11">
    <property type="entry name" value="GATA TRANSCRIPTION FACTOR 26-LIKE"/>
    <property type="match status" value="1"/>
</dbReference>
<sequence>MHNISSLGSARSFSLNCNQMEDTNGEAGKDPLWNPELDFEDIVVDDETITLIYAPNKYTPPNEIGLGAMLLVSPTTTTQRSASPSPKKSRSPSLMAENYASFSMNVPVERLLVSPTTTEIPTSLSPVEDDDAYFSMNVPVEKTLVSVTTTIERSISPSSVAEDNATRSMNVLVENSYL</sequence>
<accession>A0A2G2UXG9</accession>
<proteinExistence type="predicted"/>
<dbReference type="EMBL" id="MLFT02001803">
    <property type="protein sequence ID" value="PHT25440.1"/>
    <property type="molecule type" value="Genomic_DNA"/>
</dbReference>
<organism evidence="1 2">
    <name type="scientific">Capsicum baccatum</name>
    <name type="common">Peruvian pepper</name>
    <dbReference type="NCBI Taxonomy" id="33114"/>
    <lineage>
        <taxon>Eukaryota</taxon>
        <taxon>Viridiplantae</taxon>
        <taxon>Streptophyta</taxon>
        <taxon>Embryophyta</taxon>
        <taxon>Tracheophyta</taxon>
        <taxon>Spermatophyta</taxon>
        <taxon>Magnoliopsida</taxon>
        <taxon>eudicotyledons</taxon>
        <taxon>Gunneridae</taxon>
        <taxon>Pentapetalae</taxon>
        <taxon>asterids</taxon>
        <taxon>lamiids</taxon>
        <taxon>Solanales</taxon>
        <taxon>Solanaceae</taxon>
        <taxon>Solanoideae</taxon>
        <taxon>Capsiceae</taxon>
        <taxon>Capsicum</taxon>
    </lineage>
</organism>
<reference evidence="2" key="2">
    <citation type="journal article" date="2017" name="J. Anim. Genet.">
        <title>Multiple reference genome sequences of hot pepper reveal the massive evolution of plant disease resistance genes by retroduplication.</title>
        <authorList>
            <person name="Kim S."/>
            <person name="Park J."/>
            <person name="Yeom S.-I."/>
            <person name="Kim Y.-M."/>
            <person name="Seo E."/>
            <person name="Kim K.-T."/>
            <person name="Kim M.-S."/>
            <person name="Lee J.M."/>
            <person name="Cheong K."/>
            <person name="Shin H.-S."/>
            <person name="Kim S.-B."/>
            <person name="Han K."/>
            <person name="Lee J."/>
            <person name="Park M."/>
            <person name="Lee H.-A."/>
            <person name="Lee H.-Y."/>
            <person name="Lee Y."/>
            <person name="Oh S."/>
            <person name="Lee J.H."/>
            <person name="Choi E."/>
            <person name="Choi E."/>
            <person name="Lee S.E."/>
            <person name="Jeon J."/>
            <person name="Kim H."/>
            <person name="Choi G."/>
            <person name="Song H."/>
            <person name="Lee J."/>
            <person name="Lee S.-C."/>
            <person name="Kwon J.-K."/>
            <person name="Lee H.-Y."/>
            <person name="Koo N."/>
            <person name="Hong Y."/>
            <person name="Kim R.W."/>
            <person name="Kang W.-H."/>
            <person name="Huh J.H."/>
            <person name="Kang B.-C."/>
            <person name="Yang T.-J."/>
            <person name="Lee Y.-H."/>
            <person name="Bennetzen J.L."/>
            <person name="Choi D."/>
        </authorList>
    </citation>
    <scope>NUCLEOTIDE SEQUENCE [LARGE SCALE GENOMIC DNA]</scope>
    <source>
        <strain evidence="2">cv. PBC81</strain>
    </source>
</reference>
<comment type="caution">
    <text evidence="1">The sequence shown here is derived from an EMBL/GenBank/DDBJ whole genome shotgun (WGS) entry which is preliminary data.</text>
</comment>